<dbReference type="GO" id="GO:0003735">
    <property type="term" value="F:structural constituent of ribosome"/>
    <property type="evidence" value="ECO:0007669"/>
    <property type="project" value="InterPro"/>
</dbReference>
<keyword evidence="5" id="KW-0687">Ribonucleoprotein</keyword>
<evidence type="ECO:0000256" key="5">
    <source>
        <dbReference type="ARBA" id="ARBA00023274"/>
    </source>
</evidence>
<dbReference type="InterPro" id="IPR015946">
    <property type="entry name" value="KH_dom-like_a/b"/>
</dbReference>
<dbReference type="GO" id="GO:1990904">
    <property type="term" value="C:ribonucleoprotein complex"/>
    <property type="evidence" value="ECO:0007669"/>
    <property type="project" value="UniProtKB-KW"/>
</dbReference>
<dbReference type="InterPro" id="IPR009019">
    <property type="entry name" value="KH_sf_prok-type"/>
</dbReference>
<dbReference type="GO" id="GO:0019843">
    <property type="term" value="F:rRNA binding"/>
    <property type="evidence" value="ECO:0007669"/>
    <property type="project" value="UniProtKB-KW"/>
</dbReference>
<sequence>MGHKVNPKLFRLGPLYNWDSRWFDDKKYKETLFSDYNLRKSLTDKLKHAGVSLIEIERSINSIKITAYVSKPGIVIGRGGAGLEELKKFINKIVLSNKEIKNLPKIDIRVEPIKEPNLDAYLVAKNISDQLIRRLPHKRLMAQAAERSMAAGAKGVRIILSGRIGGAEIGRREKIQQGTVPLSTIREHISFASVPALTKKGYIGVKVWINKNES</sequence>
<dbReference type="EMBL" id="KC999203">
    <property type="protein sequence ID" value="AGT99700.1"/>
    <property type="molecule type" value="Genomic_DNA"/>
</dbReference>
<keyword evidence="4 7" id="KW-0689">Ribosomal protein</keyword>
<accession>U3GVY4</accession>
<dbReference type="AlphaFoldDB" id="U3GVY4"/>
<dbReference type="FunFam" id="3.30.300.20:FF:000001">
    <property type="entry name" value="30S ribosomal protein S3"/>
    <property type="match status" value="1"/>
</dbReference>
<keyword evidence="3" id="KW-0694">RNA-binding</keyword>
<dbReference type="InterPro" id="IPR004044">
    <property type="entry name" value="KH_dom_type_2"/>
</dbReference>
<dbReference type="InterPro" id="IPR005704">
    <property type="entry name" value="Ribosomal_uS3_bac-typ"/>
</dbReference>
<keyword evidence="2" id="KW-0699">rRNA-binding</keyword>
<evidence type="ECO:0000259" key="6">
    <source>
        <dbReference type="PROSITE" id="PS50823"/>
    </source>
</evidence>
<dbReference type="InterPro" id="IPR001351">
    <property type="entry name" value="Ribosomal_uS3_C"/>
</dbReference>
<protein>
    <submittedName>
        <fullName evidence="7">30S ribosomal protein S3</fullName>
    </submittedName>
</protein>
<dbReference type="PANTHER" id="PTHR11760:SF19">
    <property type="entry name" value="SMALL RIBOSOMAL SUBUNIT PROTEIN US3C"/>
    <property type="match status" value="1"/>
</dbReference>
<dbReference type="PANTHER" id="PTHR11760">
    <property type="entry name" value="30S/40S RIBOSOMAL PROTEIN S3"/>
    <property type="match status" value="1"/>
</dbReference>
<dbReference type="InterPro" id="IPR057258">
    <property type="entry name" value="Ribosomal_uS3"/>
</dbReference>
<reference evidence="7" key="1">
    <citation type="journal article" date="2015" name="Nat. Commun.">
        <title>Diverse, uncultivated ultra-small bacterial cells in groundwater.</title>
        <authorList>
            <person name="Luef B."/>
            <person name="Frischkorn K.R."/>
            <person name="Wrighton K.C."/>
            <person name="Holman H.-Y.N."/>
            <person name="Birarda G."/>
            <person name="Thomas B.C."/>
            <person name="Singh A."/>
            <person name="Williams K.H."/>
            <person name="Siegerist C.E."/>
            <person name="Tringe S.G."/>
            <person name="Downing K.H."/>
            <person name="Comolli L.R."/>
            <person name="Banfield J.F."/>
        </authorList>
    </citation>
    <scope>NUCLEOTIDE SEQUENCE</scope>
</reference>
<dbReference type="Pfam" id="PF07650">
    <property type="entry name" value="KH_2"/>
    <property type="match status" value="1"/>
</dbReference>
<proteinExistence type="inferred from homology"/>
<dbReference type="HAMAP" id="MF_01309_B">
    <property type="entry name" value="Ribosomal_uS3_B"/>
    <property type="match status" value="1"/>
</dbReference>
<dbReference type="InterPro" id="IPR036419">
    <property type="entry name" value="Ribosomal_S3_C_sf"/>
</dbReference>
<dbReference type="NCBIfam" id="TIGR01009">
    <property type="entry name" value="rpsC_bact"/>
    <property type="match status" value="1"/>
</dbReference>
<name>U3GVY4_9ZZZZ</name>
<dbReference type="SUPFAM" id="SSF54821">
    <property type="entry name" value="Ribosomal protein S3 C-terminal domain"/>
    <property type="match status" value="1"/>
</dbReference>
<dbReference type="PROSITE" id="PS50823">
    <property type="entry name" value="KH_TYPE_2"/>
    <property type="match status" value="1"/>
</dbReference>
<evidence type="ECO:0000256" key="2">
    <source>
        <dbReference type="ARBA" id="ARBA00022730"/>
    </source>
</evidence>
<dbReference type="CDD" id="cd02412">
    <property type="entry name" value="KH-II_30S_S3"/>
    <property type="match status" value="1"/>
</dbReference>
<feature type="domain" description="KH type-2" evidence="6">
    <location>
        <begin position="38"/>
        <end position="114"/>
    </location>
</feature>
<comment type="similarity">
    <text evidence="1">Belongs to the universal ribosomal protein uS3 family.</text>
</comment>
<evidence type="ECO:0000256" key="1">
    <source>
        <dbReference type="ARBA" id="ARBA00010761"/>
    </source>
</evidence>
<evidence type="ECO:0000313" key="7">
    <source>
        <dbReference type="EMBL" id="AGT99700.1"/>
    </source>
</evidence>
<evidence type="ECO:0000256" key="4">
    <source>
        <dbReference type="ARBA" id="ARBA00022980"/>
    </source>
</evidence>
<organism evidence="7">
    <name type="scientific">uncultured organism</name>
    <dbReference type="NCBI Taxonomy" id="155900"/>
    <lineage>
        <taxon>unclassified sequences</taxon>
        <taxon>environmental samples</taxon>
    </lineage>
</organism>
<evidence type="ECO:0000256" key="3">
    <source>
        <dbReference type="ARBA" id="ARBA00022884"/>
    </source>
</evidence>
<dbReference type="Gene3D" id="3.30.300.20">
    <property type="match status" value="1"/>
</dbReference>
<dbReference type="Gene3D" id="3.30.1140.32">
    <property type="entry name" value="Ribosomal protein S3, C-terminal domain"/>
    <property type="match status" value="1"/>
</dbReference>
<dbReference type="SUPFAM" id="SSF54814">
    <property type="entry name" value="Prokaryotic type KH domain (KH-domain type II)"/>
    <property type="match status" value="1"/>
</dbReference>
<dbReference type="Pfam" id="PF00189">
    <property type="entry name" value="Ribosomal_S3_C"/>
    <property type="match status" value="1"/>
</dbReference>